<organism evidence="1 2">
    <name type="scientific">Hymenobacter cellulosilyticus</name>
    <dbReference type="NCBI Taxonomy" id="2932248"/>
    <lineage>
        <taxon>Bacteria</taxon>
        <taxon>Pseudomonadati</taxon>
        <taxon>Bacteroidota</taxon>
        <taxon>Cytophagia</taxon>
        <taxon>Cytophagales</taxon>
        <taxon>Hymenobacteraceae</taxon>
        <taxon>Hymenobacter</taxon>
    </lineage>
</organism>
<dbReference type="RefSeq" id="WP_244674181.1">
    <property type="nucleotide sequence ID" value="NZ_CP095046.1"/>
</dbReference>
<evidence type="ECO:0000313" key="2">
    <source>
        <dbReference type="Proteomes" id="UP000831796"/>
    </source>
</evidence>
<accession>A0A8T9Q6U1</accession>
<sequence length="86" mass="10154">MHQTQREADLSQVGLYYLTAYPQCRPCTLELKENNRFVIRDSTSVKETGPWRYESGQDYWITYLNTSDQLGSGKYAYSGYRLTRKR</sequence>
<name>A0A8T9Q6U1_9BACT</name>
<dbReference type="Proteomes" id="UP000831796">
    <property type="component" value="Chromosome"/>
</dbReference>
<evidence type="ECO:0000313" key="1">
    <source>
        <dbReference type="EMBL" id="UOQ70763.1"/>
    </source>
</evidence>
<dbReference type="EMBL" id="CP095046">
    <property type="protein sequence ID" value="UOQ70763.1"/>
    <property type="molecule type" value="Genomic_DNA"/>
</dbReference>
<reference evidence="1" key="1">
    <citation type="submission" date="2022-04" db="EMBL/GenBank/DDBJ databases">
        <title>Hymenobacter sp. isolated from the air.</title>
        <authorList>
            <person name="Won M."/>
            <person name="Lee C.-M."/>
            <person name="Woen H.-Y."/>
            <person name="Kwon S.-W."/>
        </authorList>
    </citation>
    <scope>NUCLEOTIDE SEQUENCE</scope>
    <source>
        <strain evidence="1">5116S-3</strain>
    </source>
</reference>
<keyword evidence="2" id="KW-1185">Reference proteome</keyword>
<protein>
    <submittedName>
        <fullName evidence="1">Uncharacterized protein</fullName>
    </submittedName>
</protein>
<gene>
    <name evidence="1" type="ORF">MUN79_18980</name>
</gene>
<dbReference type="AlphaFoldDB" id="A0A8T9Q6U1"/>
<proteinExistence type="predicted"/>
<dbReference type="KEGG" id="hcu:MUN79_18980"/>